<dbReference type="AlphaFoldDB" id="A0A1V9X9Q7"/>
<proteinExistence type="predicted"/>
<keyword evidence="4" id="KW-1185">Reference proteome</keyword>
<gene>
    <name evidence="3" type="ORF">BIW11_11891</name>
</gene>
<sequence>MLSFLVDAVCLAAVTFHGDAVANSSSCTFYQLSGRFSSLQLAGGESSFVVAALASDDSTASVYGTTRLSEYRSRGSRQRAGSKDSRRQQPTAPLRRLPMIFGRVGSEAVSSRPTSGNRQQHTTVYRHSQSSSGDSGDSR</sequence>
<accession>A0A1V9X9Q7</accession>
<feature type="region of interest" description="Disordered" evidence="1">
    <location>
        <begin position="64"/>
        <end position="139"/>
    </location>
</feature>
<protein>
    <recommendedName>
        <fullName evidence="5">Secreted protein</fullName>
    </recommendedName>
</protein>
<name>A0A1V9X9Q7_9ACAR</name>
<dbReference type="EMBL" id="MNPL01018677">
    <property type="protein sequence ID" value="OQR70042.1"/>
    <property type="molecule type" value="Genomic_DNA"/>
</dbReference>
<feature type="chain" id="PRO_5012461329" description="Secreted protein" evidence="2">
    <location>
        <begin position="21"/>
        <end position="139"/>
    </location>
</feature>
<evidence type="ECO:0000313" key="3">
    <source>
        <dbReference type="EMBL" id="OQR70042.1"/>
    </source>
</evidence>
<feature type="compositionally biased region" description="Polar residues" evidence="1">
    <location>
        <begin position="108"/>
        <end position="127"/>
    </location>
</feature>
<organism evidence="3 4">
    <name type="scientific">Tropilaelaps mercedesae</name>
    <dbReference type="NCBI Taxonomy" id="418985"/>
    <lineage>
        <taxon>Eukaryota</taxon>
        <taxon>Metazoa</taxon>
        <taxon>Ecdysozoa</taxon>
        <taxon>Arthropoda</taxon>
        <taxon>Chelicerata</taxon>
        <taxon>Arachnida</taxon>
        <taxon>Acari</taxon>
        <taxon>Parasitiformes</taxon>
        <taxon>Mesostigmata</taxon>
        <taxon>Gamasina</taxon>
        <taxon>Dermanyssoidea</taxon>
        <taxon>Laelapidae</taxon>
        <taxon>Tropilaelaps</taxon>
    </lineage>
</organism>
<dbReference type="Proteomes" id="UP000192247">
    <property type="component" value="Unassembled WGS sequence"/>
</dbReference>
<evidence type="ECO:0000256" key="2">
    <source>
        <dbReference type="SAM" id="SignalP"/>
    </source>
</evidence>
<reference evidence="3 4" key="1">
    <citation type="journal article" date="2017" name="Gigascience">
        <title>Draft genome of the honey bee ectoparasitic mite, Tropilaelaps mercedesae, is shaped by the parasitic life history.</title>
        <authorList>
            <person name="Dong X."/>
            <person name="Armstrong S.D."/>
            <person name="Xia D."/>
            <person name="Makepeace B.L."/>
            <person name="Darby A.C."/>
            <person name="Kadowaki T."/>
        </authorList>
    </citation>
    <scope>NUCLEOTIDE SEQUENCE [LARGE SCALE GENOMIC DNA]</scope>
    <source>
        <strain evidence="3">Wuxi-XJTLU</strain>
    </source>
</reference>
<feature type="signal peptide" evidence="2">
    <location>
        <begin position="1"/>
        <end position="20"/>
    </location>
</feature>
<feature type="compositionally biased region" description="Low complexity" evidence="1">
    <location>
        <begin position="128"/>
        <end position="139"/>
    </location>
</feature>
<comment type="caution">
    <text evidence="3">The sequence shown here is derived from an EMBL/GenBank/DDBJ whole genome shotgun (WGS) entry which is preliminary data.</text>
</comment>
<evidence type="ECO:0000313" key="4">
    <source>
        <dbReference type="Proteomes" id="UP000192247"/>
    </source>
</evidence>
<keyword evidence="2" id="KW-0732">Signal</keyword>
<evidence type="ECO:0000256" key="1">
    <source>
        <dbReference type="SAM" id="MobiDB-lite"/>
    </source>
</evidence>
<dbReference type="InParanoid" id="A0A1V9X9Q7"/>
<evidence type="ECO:0008006" key="5">
    <source>
        <dbReference type="Google" id="ProtNLM"/>
    </source>
</evidence>